<keyword evidence="1" id="KW-0677">Repeat</keyword>
<accession>K1Q515</accession>
<protein>
    <submittedName>
        <fullName evidence="2">Tripartite motif-containing protein 3</fullName>
    </submittedName>
</protein>
<dbReference type="InterPro" id="IPR001258">
    <property type="entry name" value="NHL_repeat"/>
</dbReference>
<reference evidence="2" key="1">
    <citation type="journal article" date="2012" name="Nature">
        <title>The oyster genome reveals stress adaptation and complexity of shell formation.</title>
        <authorList>
            <person name="Zhang G."/>
            <person name="Fang X."/>
            <person name="Guo X."/>
            <person name="Li L."/>
            <person name="Luo R."/>
            <person name="Xu F."/>
            <person name="Yang P."/>
            <person name="Zhang L."/>
            <person name="Wang X."/>
            <person name="Qi H."/>
            <person name="Xiong Z."/>
            <person name="Que H."/>
            <person name="Xie Y."/>
            <person name="Holland P.W."/>
            <person name="Paps J."/>
            <person name="Zhu Y."/>
            <person name="Wu F."/>
            <person name="Chen Y."/>
            <person name="Wang J."/>
            <person name="Peng C."/>
            <person name="Meng J."/>
            <person name="Yang L."/>
            <person name="Liu J."/>
            <person name="Wen B."/>
            <person name="Zhang N."/>
            <person name="Huang Z."/>
            <person name="Zhu Q."/>
            <person name="Feng Y."/>
            <person name="Mount A."/>
            <person name="Hedgecock D."/>
            <person name="Xu Z."/>
            <person name="Liu Y."/>
            <person name="Domazet-Loso T."/>
            <person name="Du Y."/>
            <person name="Sun X."/>
            <person name="Zhang S."/>
            <person name="Liu B."/>
            <person name="Cheng P."/>
            <person name="Jiang X."/>
            <person name="Li J."/>
            <person name="Fan D."/>
            <person name="Wang W."/>
            <person name="Fu W."/>
            <person name="Wang T."/>
            <person name="Wang B."/>
            <person name="Zhang J."/>
            <person name="Peng Z."/>
            <person name="Li Y."/>
            <person name="Li N."/>
            <person name="Wang J."/>
            <person name="Chen M."/>
            <person name="He Y."/>
            <person name="Tan F."/>
            <person name="Song X."/>
            <person name="Zheng Q."/>
            <person name="Huang R."/>
            <person name="Yang H."/>
            <person name="Du X."/>
            <person name="Chen L."/>
            <person name="Yang M."/>
            <person name="Gaffney P.M."/>
            <person name="Wang S."/>
            <person name="Luo L."/>
            <person name="She Z."/>
            <person name="Ming Y."/>
            <person name="Huang W."/>
            <person name="Zhang S."/>
            <person name="Huang B."/>
            <person name="Zhang Y."/>
            <person name="Qu T."/>
            <person name="Ni P."/>
            <person name="Miao G."/>
            <person name="Wang J."/>
            <person name="Wang Q."/>
            <person name="Steinberg C.E."/>
            <person name="Wang H."/>
            <person name="Li N."/>
            <person name="Qian L."/>
            <person name="Zhang G."/>
            <person name="Li Y."/>
            <person name="Yang H."/>
            <person name="Liu X."/>
            <person name="Wang J."/>
            <person name="Yin Y."/>
            <person name="Wang J."/>
        </authorList>
    </citation>
    <scope>NUCLEOTIDE SEQUENCE [LARGE SCALE GENOMIC DNA]</scope>
    <source>
        <strain evidence="2">05x7-T-G4-1.051#20</strain>
    </source>
</reference>
<dbReference type="PANTHER" id="PTHR24104">
    <property type="entry name" value="E3 UBIQUITIN-PROTEIN LIGASE NHLRC1-RELATED"/>
    <property type="match status" value="1"/>
</dbReference>
<name>K1Q515_MAGGI</name>
<dbReference type="GO" id="GO:0043161">
    <property type="term" value="P:proteasome-mediated ubiquitin-dependent protein catabolic process"/>
    <property type="evidence" value="ECO:0007669"/>
    <property type="project" value="TreeGrafter"/>
</dbReference>
<gene>
    <name evidence="2" type="ORF">CGI_10020019</name>
</gene>
<dbReference type="PANTHER" id="PTHR24104:SF50">
    <property type="entry name" value="SMP-30_GLUCONOLACTONASE_LRE-LIKE REGION DOMAIN-CONTAINING PROTEIN"/>
    <property type="match status" value="1"/>
</dbReference>
<dbReference type="GO" id="GO:0000209">
    <property type="term" value="P:protein polyubiquitination"/>
    <property type="evidence" value="ECO:0007669"/>
    <property type="project" value="TreeGrafter"/>
</dbReference>
<dbReference type="InterPro" id="IPR050952">
    <property type="entry name" value="TRIM-NHL_E3_ligases"/>
</dbReference>
<dbReference type="Gene3D" id="2.120.10.30">
    <property type="entry name" value="TolB, C-terminal domain"/>
    <property type="match status" value="2"/>
</dbReference>
<dbReference type="InParanoid" id="K1Q515"/>
<evidence type="ECO:0000313" key="2">
    <source>
        <dbReference type="EMBL" id="EKC31677.1"/>
    </source>
</evidence>
<evidence type="ECO:0000256" key="1">
    <source>
        <dbReference type="ARBA" id="ARBA00022737"/>
    </source>
</evidence>
<dbReference type="InterPro" id="IPR000315">
    <property type="entry name" value="Znf_B-box"/>
</dbReference>
<dbReference type="HOGENOM" id="CLU_007742_5_1_1"/>
<organism evidence="2">
    <name type="scientific">Magallana gigas</name>
    <name type="common">Pacific oyster</name>
    <name type="synonym">Crassostrea gigas</name>
    <dbReference type="NCBI Taxonomy" id="29159"/>
    <lineage>
        <taxon>Eukaryota</taxon>
        <taxon>Metazoa</taxon>
        <taxon>Spiralia</taxon>
        <taxon>Lophotrochozoa</taxon>
        <taxon>Mollusca</taxon>
        <taxon>Bivalvia</taxon>
        <taxon>Autobranchia</taxon>
        <taxon>Pteriomorphia</taxon>
        <taxon>Ostreida</taxon>
        <taxon>Ostreoidea</taxon>
        <taxon>Ostreidae</taxon>
        <taxon>Magallana</taxon>
    </lineage>
</organism>
<dbReference type="Gene3D" id="3.30.160.60">
    <property type="entry name" value="Classic Zinc Finger"/>
    <property type="match status" value="1"/>
</dbReference>
<dbReference type="SUPFAM" id="SSF101898">
    <property type="entry name" value="NHL repeat"/>
    <property type="match status" value="1"/>
</dbReference>
<proteinExistence type="predicted"/>
<dbReference type="AlphaFoldDB" id="K1Q515"/>
<dbReference type="PROSITE" id="PS50119">
    <property type="entry name" value="ZF_BBOX"/>
    <property type="match status" value="1"/>
</dbReference>
<dbReference type="SUPFAM" id="SSF57845">
    <property type="entry name" value="B-box zinc-binding domain"/>
    <property type="match status" value="1"/>
</dbReference>
<dbReference type="EMBL" id="JH818813">
    <property type="protein sequence ID" value="EKC31677.1"/>
    <property type="molecule type" value="Genomic_DNA"/>
</dbReference>
<dbReference type="InterPro" id="IPR011042">
    <property type="entry name" value="6-blade_b-propeller_TolB-like"/>
</dbReference>
<dbReference type="PROSITE" id="PS51125">
    <property type="entry name" value="NHL"/>
    <property type="match status" value="1"/>
</dbReference>
<sequence length="567" mass="64421">MISYFHLGKAMDPRSSAQDVHRCDLCETAIVHSYCDFCHVNLCKLCIADHISDGYDKHKIVPFQERRSTLIYPKCGTHSHKNCDLQCKNCNDIFVCSSCTASETHKGHIFVDVSEVYTTKKNAIADEANKLENLISPTYDEIALDLENQLANLDGGYENLTTAMSKQGEQWHREIDIIINKKKTEISEIKVKHRDLLQKHLDEIKQIQALIKQTLLAIEEIKKSTEVSPTIEYSSKIREFSKLPPKVKITLPTFIPKPLDHKKLYNMFGQITPLSTATEQNVLSLNQPNTSVKTLLDEPELVATIQTGYENVYNVTYLNEDCVWTFGSTKDIKCFNMKGALLHTISNKSEQRPNDIAVDRDGNLLFCDGTSSAVNKVKNGQIEELIRLRGWSPGYLCVTSNGDLLVIMISCNDYQSKVVRYSGSTEKQTIQFDDEGKPLYSRNINVKYITENRNYNICVADSWAKAVVVVNRDGKLRWRYIGHPSVTKNKPFKPVGITTDSQSRILTADCYNHCIHILDQDGQFLRYIDNCDLEYPYGLCVDNNDNLFVSEQLKGNFVNGERTVRAL</sequence>
<dbReference type="GO" id="GO:0008270">
    <property type="term" value="F:zinc ion binding"/>
    <property type="evidence" value="ECO:0007669"/>
    <property type="project" value="InterPro"/>
</dbReference>
<dbReference type="GO" id="GO:0061630">
    <property type="term" value="F:ubiquitin protein ligase activity"/>
    <property type="evidence" value="ECO:0007669"/>
    <property type="project" value="TreeGrafter"/>
</dbReference>